<protein>
    <submittedName>
        <fullName evidence="1">Type VII secretion system-associated protein</fullName>
    </submittedName>
</protein>
<keyword evidence="2" id="KW-1185">Reference proteome</keyword>
<name>A0ABV9BAZ9_9ACTN</name>
<evidence type="ECO:0000313" key="1">
    <source>
        <dbReference type="EMBL" id="MFC4508302.1"/>
    </source>
</evidence>
<reference evidence="2" key="1">
    <citation type="journal article" date="2019" name="Int. J. Syst. Evol. Microbiol.">
        <title>The Global Catalogue of Microorganisms (GCM) 10K type strain sequencing project: providing services to taxonomists for standard genome sequencing and annotation.</title>
        <authorList>
            <consortium name="The Broad Institute Genomics Platform"/>
            <consortium name="The Broad Institute Genome Sequencing Center for Infectious Disease"/>
            <person name="Wu L."/>
            <person name="Ma J."/>
        </authorList>
    </citation>
    <scope>NUCLEOTIDE SEQUENCE [LARGE SCALE GENOMIC DNA]</scope>
    <source>
        <strain evidence="2">CGMCC 4.7177</strain>
    </source>
</reference>
<dbReference type="Proteomes" id="UP001595839">
    <property type="component" value="Unassembled WGS sequence"/>
</dbReference>
<dbReference type="RefSeq" id="WP_381169155.1">
    <property type="nucleotide sequence ID" value="NZ_JBHSFK010000075.1"/>
</dbReference>
<proteinExistence type="predicted"/>
<sequence>MVDLTRLDSRGIQTFIETTLAEFLAEFEKIRKDDPNSARALKTMLAGTATPETLDENQFAAIGLMAADDSVHGQSLIKTITTVAGSVDDEMAANHTLFKDIDRDLRETVKTLLTTQDTNLSSIDGEKFLDIFTDVDDDLGSKTTSTSGNS</sequence>
<dbReference type="EMBL" id="JBHSFK010000075">
    <property type="protein sequence ID" value="MFC4508302.1"/>
    <property type="molecule type" value="Genomic_DNA"/>
</dbReference>
<accession>A0ABV9BAZ9</accession>
<comment type="caution">
    <text evidence="1">The sequence shown here is derived from an EMBL/GenBank/DDBJ whole genome shotgun (WGS) entry which is preliminary data.</text>
</comment>
<dbReference type="InterPro" id="IPR049801">
    <property type="entry name" value="T7SS_assoc-like"/>
</dbReference>
<organism evidence="1 2">
    <name type="scientific">Streptomyces vulcanius</name>
    <dbReference type="NCBI Taxonomy" id="1441876"/>
    <lineage>
        <taxon>Bacteria</taxon>
        <taxon>Bacillati</taxon>
        <taxon>Actinomycetota</taxon>
        <taxon>Actinomycetes</taxon>
        <taxon>Kitasatosporales</taxon>
        <taxon>Streptomycetaceae</taxon>
        <taxon>Streptomyces</taxon>
    </lineage>
</organism>
<gene>
    <name evidence="1" type="ORF">ACFPIH_54495</name>
</gene>
<dbReference type="NCBIfam" id="NF033533">
    <property type="entry name" value="lone7_assoc_B"/>
    <property type="match status" value="1"/>
</dbReference>
<evidence type="ECO:0000313" key="2">
    <source>
        <dbReference type="Proteomes" id="UP001595839"/>
    </source>
</evidence>